<dbReference type="Proteomes" id="UP000195652">
    <property type="component" value="Chromosome"/>
</dbReference>
<evidence type="ECO:0000256" key="2">
    <source>
        <dbReference type="ARBA" id="ARBA00007935"/>
    </source>
</evidence>
<evidence type="ECO:0000313" key="10">
    <source>
        <dbReference type="Proteomes" id="UP000195652"/>
    </source>
</evidence>
<reference evidence="9 10" key="4">
    <citation type="journal article" date="2020" name="PLoS ONE">
        <title>Taxonomic classification of strain PO100/5 shows a broader geographic distribution and genetic markers of the recently described Corynebacterium silvaticum.</title>
        <authorList>
            <person name="Viana M.V.C."/>
            <person name="Profeta R."/>
            <person name="da Silva A.L."/>
            <person name="Hurtado R."/>
            <person name="Cerqueira J.C."/>
            <person name="Ribeiro B.F.S."/>
            <person name="Almeida M.O."/>
            <person name="Morais-Rodrigues F."/>
            <person name="Soares S.C."/>
            <person name="Oliveira M."/>
            <person name="Tavares L."/>
            <person name="Figueiredo H."/>
            <person name="Wattam A.R."/>
            <person name="Barh D."/>
            <person name="Ghosh P."/>
            <person name="Silva A."/>
            <person name="Azevedo V."/>
        </authorList>
    </citation>
    <scope>NUCLEOTIDE SEQUENCE [LARGE SCALE GENOMIC DNA]</scope>
    <source>
        <strain evidence="9 10">PO100/5</strain>
    </source>
</reference>
<evidence type="ECO:0000256" key="3">
    <source>
        <dbReference type="ARBA" id="ARBA00022448"/>
    </source>
</evidence>
<keyword evidence="6 8" id="KW-1133">Transmembrane helix</keyword>
<dbReference type="CDD" id="cd06550">
    <property type="entry name" value="TM_ABC_iron-siderophores_like"/>
    <property type="match status" value="1"/>
</dbReference>
<feature type="transmembrane region" description="Helical" evidence="8">
    <location>
        <begin position="160"/>
        <end position="182"/>
    </location>
</feature>
<comment type="similarity">
    <text evidence="2">Belongs to the binding-protein-dependent transport system permease family. FecCD subfamily.</text>
</comment>
<keyword evidence="3" id="KW-0813">Transport</keyword>
<keyword evidence="4" id="KW-1003">Cell membrane</keyword>
<protein>
    <submittedName>
        <fullName evidence="9">Iron ABC transporter permease</fullName>
    </submittedName>
</protein>
<dbReference type="GO" id="GO:0022857">
    <property type="term" value="F:transmembrane transporter activity"/>
    <property type="evidence" value="ECO:0007669"/>
    <property type="project" value="InterPro"/>
</dbReference>
<dbReference type="KEGG" id="csil:CBE74_05920"/>
<reference evidence="9 10" key="3">
    <citation type="journal article" date="2020" name="Int. J. Syst. Evol. Microbiol.">
        <title>Corynebacterium silvaticum sp. nov., a unique group of NTTB corynebacteria in wild boar and roe deer.</title>
        <authorList>
            <person name="Dangel A."/>
            <person name="Berger A."/>
            <person name="Rau J."/>
            <person name="Eisenberg T."/>
            <person name="Kampfer P."/>
            <person name="Margos G."/>
            <person name="Contzen M."/>
            <person name="Busse H.J."/>
            <person name="Konrad R."/>
            <person name="Peters M."/>
            <person name="Sting R."/>
            <person name="Sing A."/>
        </authorList>
    </citation>
    <scope>NUCLEOTIDE SEQUENCE [LARGE SCALE GENOMIC DNA]</scope>
    <source>
        <strain evidence="9 10">PO100/5</strain>
    </source>
</reference>
<feature type="transmembrane region" description="Helical" evidence="8">
    <location>
        <begin position="244"/>
        <end position="277"/>
    </location>
</feature>
<dbReference type="InterPro" id="IPR037294">
    <property type="entry name" value="ABC_BtuC-like"/>
</dbReference>
<keyword evidence="10" id="KW-1185">Reference proteome</keyword>
<evidence type="ECO:0000256" key="4">
    <source>
        <dbReference type="ARBA" id="ARBA00022475"/>
    </source>
</evidence>
<sequence length="343" mass="35085">MKRNKELVLKNSHKNPRYSHKKFATVVFTCSALLVFACIIGMAIGAVQKPLIDVVTGVLAGEDLYWKYRMPRVVVGMLAGIGMAISGCLLQTGLRNPLAAPDTLGITAGGGLLAVLALLGFSTLPAAFLTPIAFLGSLFGAILVFAAAGKASIDPARLALTGVAVSVGLAAVTQLLLVRAAPEAGAAMTWLKGSLYARTMSDAMTVAPVIIASFIVVMVLARHFNALALDDSTMKSIGAHVRVLRLGAMGIAVLCGAASVAAAGVLGFVGLIVPHAAKLLVGQSLARQVPVAALAGAAIVVGADAVGRWAFAPTEIPVGALIAIAGAPYFIYLVLNVTRVQGK</sequence>
<evidence type="ECO:0000256" key="7">
    <source>
        <dbReference type="ARBA" id="ARBA00023136"/>
    </source>
</evidence>
<dbReference type="EMBL" id="CP021417">
    <property type="protein sequence ID" value="ARU46102.1"/>
    <property type="molecule type" value="Genomic_DNA"/>
</dbReference>
<evidence type="ECO:0000256" key="5">
    <source>
        <dbReference type="ARBA" id="ARBA00022692"/>
    </source>
</evidence>
<dbReference type="OrthoDB" id="9782305at2"/>
<gene>
    <name evidence="9" type="ORF">CBE74_05920</name>
</gene>
<feature type="transmembrane region" description="Helical" evidence="8">
    <location>
        <begin position="73"/>
        <end position="92"/>
    </location>
</feature>
<feature type="transmembrane region" description="Helical" evidence="8">
    <location>
        <begin position="128"/>
        <end position="148"/>
    </location>
</feature>
<dbReference type="InterPro" id="IPR000522">
    <property type="entry name" value="ABC_transptr_permease_BtuC"/>
</dbReference>
<dbReference type="PANTHER" id="PTHR30472">
    <property type="entry name" value="FERRIC ENTEROBACTIN TRANSPORT SYSTEM PERMEASE PROTEIN"/>
    <property type="match status" value="1"/>
</dbReference>
<evidence type="ECO:0000256" key="6">
    <source>
        <dbReference type="ARBA" id="ARBA00022989"/>
    </source>
</evidence>
<keyword evidence="7 8" id="KW-0472">Membrane</keyword>
<dbReference type="SUPFAM" id="SSF81345">
    <property type="entry name" value="ABC transporter involved in vitamin B12 uptake, BtuC"/>
    <property type="match status" value="1"/>
</dbReference>
<evidence type="ECO:0000313" key="9">
    <source>
        <dbReference type="EMBL" id="ARU46102.1"/>
    </source>
</evidence>
<evidence type="ECO:0000256" key="8">
    <source>
        <dbReference type="SAM" id="Phobius"/>
    </source>
</evidence>
<feature type="transmembrane region" description="Helical" evidence="8">
    <location>
        <begin position="316"/>
        <end position="335"/>
    </location>
</feature>
<reference evidence="9 10" key="2">
    <citation type="journal article" date="2020" name="Antonie Van Leeuwenhoek">
        <title>Phylogenomic characterisation of a novel corynebacterial species pathogenic to animals.</title>
        <authorList>
            <person name="Moller J."/>
            <person name="Musella L."/>
            <person name="Melnikov V."/>
            <person name="Geissdorfer W."/>
            <person name="Burkovski A."/>
            <person name="Sangal V."/>
        </authorList>
    </citation>
    <scope>NUCLEOTIDE SEQUENCE [LARGE SCALE GENOMIC DNA]</scope>
    <source>
        <strain evidence="9 10">PO100/5</strain>
    </source>
</reference>
<dbReference type="PANTHER" id="PTHR30472:SF37">
    <property type="entry name" value="FE(3+) DICITRATE TRANSPORT SYSTEM PERMEASE PROTEIN FECD-RELATED"/>
    <property type="match status" value="1"/>
</dbReference>
<dbReference type="Pfam" id="PF01032">
    <property type="entry name" value="FecCD"/>
    <property type="match status" value="1"/>
</dbReference>
<evidence type="ECO:0000256" key="1">
    <source>
        <dbReference type="ARBA" id="ARBA00004651"/>
    </source>
</evidence>
<dbReference type="GeneID" id="75007794"/>
<dbReference type="GO" id="GO:0005886">
    <property type="term" value="C:plasma membrane"/>
    <property type="evidence" value="ECO:0007669"/>
    <property type="project" value="UniProtKB-SubCell"/>
</dbReference>
<proteinExistence type="inferred from homology"/>
<dbReference type="GO" id="GO:0033214">
    <property type="term" value="P:siderophore-iron import into cell"/>
    <property type="evidence" value="ECO:0007669"/>
    <property type="project" value="TreeGrafter"/>
</dbReference>
<dbReference type="Gene3D" id="1.10.3470.10">
    <property type="entry name" value="ABC transporter involved in vitamin B12 uptake, BtuC"/>
    <property type="match status" value="1"/>
</dbReference>
<comment type="subcellular location">
    <subcellularLocation>
        <location evidence="1">Cell membrane</location>
        <topology evidence="1">Multi-pass membrane protein</topology>
    </subcellularLocation>
</comment>
<keyword evidence="5 8" id="KW-0812">Transmembrane</keyword>
<feature type="transmembrane region" description="Helical" evidence="8">
    <location>
        <begin position="104"/>
        <end position="121"/>
    </location>
</feature>
<organism evidence="9 10">
    <name type="scientific">Corynebacterium silvaticum</name>
    <dbReference type="NCBI Taxonomy" id="2320431"/>
    <lineage>
        <taxon>Bacteria</taxon>
        <taxon>Bacillati</taxon>
        <taxon>Actinomycetota</taxon>
        <taxon>Actinomycetes</taxon>
        <taxon>Mycobacteriales</taxon>
        <taxon>Corynebacteriaceae</taxon>
        <taxon>Corynebacterium</taxon>
    </lineage>
</organism>
<feature type="transmembrane region" description="Helical" evidence="8">
    <location>
        <begin position="23"/>
        <end position="44"/>
    </location>
</feature>
<reference evidence="9 10" key="1">
    <citation type="journal article" date="2014" name="BMC Vet. Res.">
        <title>First report of Corynebacterium pseudotuberculosis from caseous lymphadenitis lesions in Black Alentejano pig (Sus scrofa domesticus).</title>
        <authorList>
            <person name="Oliveira M."/>
            <person name="Barroco C."/>
            <person name="Mottola C."/>
            <person name="Santos R."/>
            <person name="Lemsaddek A."/>
            <person name="Tavares L."/>
            <person name="Semedo-Lemsaddek T."/>
        </authorList>
    </citation>
    <scope>NUCLEOTIDE SEQUENCE [LARGE SCALE GENOMIC DNA]</scope>
    <source>
        <strain evidence="9 10">PO100/5</strain>
    </source>
</reference>
<accession>A0A7Y4PAC9</accession>
<name>A0A7Y4PAC9_9CORY</name>
<dbReference type="RefSeq" id="WP_087453921.1">
    <property type="nucleotide sequence ID" value="NZ_CP021417.2"/>
</dbReference>
<feature type="transmembrane region" description="Helical" evidence="8">
    <location>
        <begin position="203"/>
        <end position="224"/>
    </location>
</feature>
<feature type="transmembrane region" description="Helical" evidence="8">
    <location>
        <begin position="289"/>
        <end position="310"/>
    </location>
</feature>
<dbReference type="AlphaFoldDB" id="A0A7Y4PAC9"/>